<feature type="signal peptide" evidence="20">
    <location>
        <begin position="1"/>
        <end position="28"/>
    </location>
</feature>
<accession>A0AAV6V9E4</accession>
<keyword evidence="16" id="KW-0325">Glycoprotein</keyword>
<evidence type="ECO:0000256" key="20">
    <source>
        <dbReference type="SAM" id="SignalP"/>
    </source>
</evidence>
<evidence type="ECO:0000256" key="13">
    <source>
        <dbReference type="ARBA" id="ARBA00023137"/>
    </source>
</evidence>
<keyword evidence="5 19" id="KW-0812">Transmembrane</keyword>
<keyword evidence="4" id="KW-0808">Transferase</keyword>
<keyword evidence="13" id="KW-0829">Tyrosine-protein kinase</keyword>
<protein>
    <recommendedName>
        <fullName evidence="2">receptor protein-tyrosine kinase</fullName>
        <ecNumber evidence="2">2.7.10.1</ecNumber>
    </recommendedName>
</protein>
<dbReference type="InterPro" id="IPR003599">
    <property type="entry name" value="Ig_sub"/>
</dbReference>
<dbReference type="Pfam" id="PF07679">
    <property type="entry name" value="I-set"/>
    <property type="match status" value="2"/>
</dbReference>
<gene>
    <name evidence="22" type="ORF">JTE90_022960</name>
</gene>
<keyword evidence="17" id="KW-0393">Immunoglobulin domain</keyword>
<evidence type="ECO:0000256" key="9">
    <source>
        <dbReference type="ARBA" id="ARBA00022777"/>
    </source>
</evidence>
<keyword evidence="14" id="KW-1015">Disulfide bond</keyword>
<keyword evidence="15" id="KW-0675">Receptor</keyword>
<evidence type="ECO:0000313" key="22">
    <source>
        <dbReference type="EMBL" id="KAG8193330.1"/>
    </source>
</evidence>
<dbReference type="InterPro" id="IPR013098">
    <property type="entry name" value="Ig_I-set"/>
</dbReference>
<feature type="region of interest" description="Disordered" evidence="18">
    <location>
        <begin position="382"/>
        <end position="405"/>
    </location>
</feature>
<dbReference type="PANTHER" id="PTHR19890">
    <property type="entry name" value="FIBROBLAST GROWTH FACTOR RECEPTOR"/>
    <property type="match status" value="1"/>
</dbReference>
<keyword evidence="6 20" id="KW-0732">Signal</keyword>
<evidence type="ECO:0000256" key="7">
    <source>
        <dbReference type="ARBA" id="ARBA00022737"/>
    </source>
</evidence>
<dbReference type="FunFam" id="2.60.40.10:FF:000016">
    <property type="entry name" value="Fibroblast growth factor receptor"/>
    <property type="match status" value="1"/>
</dbReference>
<evidence type="ECO:0000256" key="8">
    <source>
        <dbReference type="ARBA" id="ARBA00022741"/>
    </source>
</evidence>
<evidence type="ECO:0000256" key="2">
    <source>
        <dbReference type="ARBA" id="ARBA00011902"/>
    </source>
</evidence>
<dbReference type="GO" id="GO:0016020">
    <property type="term" value="C:membrane"/>
    <property type="evidence" value="ECO:0007669"/>
    <property type="project" value="UniProtKB-SubCell"/>
</dbReference>
<evidence type="ECO:0000256" key="19">
    <source>
        <dbReference type="SAM" id="Phobius"/>
    </source>
</evidence>
<reference evidence="22 23" key="1">
    <citation type="journal article" date="2022" name="Nat. Ecol. Evol.">
        <title>A masculinizing supergene underlies an exaggerated male reproductive morph in a spider.</title>
        <authorList>
            <person name="Hendrickx F."/>
            <person name="De Corte Z."/>
            <person name="Sonet G."/>
            <person name="Van Belleghem S.M."/>
            <person name="Kostlbacher S."/>
            <person name="Vangestel C."/>
        </authorList>
    </citation>
    <scope>NUCLEOTIDE SEQUENCE [LARGE SCALE GENOMIC DNA]</scope>
    <source>
        <strain evidence="22">W744_W776</strain>
    </source>
</reference>
<evidence type="ECO:0000256" key="11">
    <source>
        <dbReference type="ARBA" id="ARBA00022989"/>
    </source>
</evidence>
<keyword evidence="10" id="KW-0067">ATP-binding</keyword>
<keyword evidence="11 19" id="KW-1133">Transmembrane helix</keyword>
<keyword evidence="8" id="KW-0547">Nucleotide-binding</keyword>
<evidence type="ECO:0000256" key="6">
    <source>
        <dbReference type="ARBA" id="ARBA00022729"/>
    </source>
</evidence>
<dbReference type="GO" id="GO:0005524">
    <property type="term" value="F:ATP binding"/>
    <property type="evidence" value="ECO:0007669"/>
    <property type="project" value="UniProtKB-KW"/>
</dbReference>
<feature type="domain" description="Ig-like" evidence="21">
    <location>
        <begin position="32"/>
        <end position="120"/>
    </location>
</feature>
<evidence type="ECO:0000256" key="16">
    <source>
        <dbReference type="ARBA" id="ARBA00023180"/>
    </source>
</evidence>
<sequence length="456" mass="50068">MPSAATFSIHRLTFGGIWLGLLAWLAQAQSPPRLLREAYDLEKVVPEGTLVQLPCPIEADPDTLFFEWYRDREPLDAFADERYRIQGNGVLKIKSAVPEDTGLYVCRAVNGFGKADVNITLIVLGKPRLTQVSRPMNFVVVGSSVPLKCLAKGEPRPQISWLKNGKPLPDSNLPANTRGSHWILFLQNLQASDTGNYTCVARNNFGSASASFVIKVIDRVRTKPEFVQGYPPNVTAYVDEAISLQCLLSSDIPPNVQWLKQVSPSDPSSLDQNMHAVKLFGEYYNVLKSTEVIERMDGFFMSKLIFQSVQESDDGKYICLGANAMGFSSRSAFLKVLPKSSSQIFNQASIPFPLLIAVIICGAILLAACLGLILYCRSRKCSSSSSRDTSSAATNTTSSSSSKTCSTTERKHSYVGMTYKPPLTNVRDDLGMPSPSRIYIAPGQLHRTVPLNAILI</sequence>
<evidence type="ECO:0000256" key="1">
    <source>
        <dbReference type="ARBA" id="ARBA00004167"/>
    </source>
</evidence>
<dbReference type="SMART" id="SM00409">
    <property type="entry name" value="IG"/>
    <property type="match status" value="3"/>
</dbReference>
<dbReference type="InterPro" id="IPR007110">
    <property type="entry name" value="Ig-like_dom"/>
</dbReference>
<name>A0AAV6V9E4_9ARAC</name>
<dbReference type="SUPFAM" id="SSF48726">
    <property type="entry name" value="Immunoglobulin"/>
    <property type="match status" value="3"/>
</dbReference>
<dbReference type="PANTHER" id="PTHR19890:SF10">
    <property type="entry name" value="FIBROBLAST GROWTH FACTOR RECEPTOR-LIKE 1"/>
    <property type="match status" value="1"/>
</dbReference>
<keyword evidence="7" id="KW-0677">Repeat</keyword>
<evidence type="ECO:0000256" key="12">
    <source>
        <dbReference type="ARBA" id="ARBA00023136"/>
    </source>
</evidence>
<dbReference type="InterPro" id="IPR003598">
    <property type="entry name" value="Ig_sub2"/>
</dbReference>
<evidence type="ECO:0000259" key="21">
    <source>
        <dbReference type="PROSITE" id="PS50835"/>
    </source>
</evidence>
<dbReference type="PROSITE" id="PS50835">
    <property type="entry name" value="IG_LIKE"/>
    <property type="match status" value="3"/>
</dbReference>
<evidence type="ECO:0000256" key="3">
    <source>
        <dbReference type="ARBA" id="ARBA00022553"/>
    </source>
</evidence>
<evidence type="ECO:0000256" key="17">
    <source>
        <dbReference type="ARBA" id="ARBA00023319"/>
    </source>
</evidence>
<dbReference type="EMBL" id="JAFNEN010000124">
    <property type="protein sequence ID" value="KAG8193330.1"/>
    <property type="molecule type" value="Genomic_DNA"/>
</dbReference>
<evidence type="ECO:0000256" key="15">
    <source>
        <dbReference type="ARBA" id="ARBA00023170"/>
    </source>
</evidence>
<keyword evidence="23" id="KW-1185">Reference proteome</keyword>
<evidence type="ECO:0000313" key="23">
    <source>
        <dbReference type="Proteomes" id="UP000827092"/>
    </source>
</evidence>
<dbReference type="CDD" id="cd00096">
    <property type="entry name" value="Ig"/>
    <property type="match status" value="1"/>
</dbReference>
<dbReference type="GO" id="GO:0004714">
    <property type="term" value="F:transmembrane receptor protein tyrosine kinase activity"/>
    <property type="evidence" value="ECO:0007669"/>
    <property type="project" value="UniProtKB-EC"/>
</dbReference>
<dbReference type="FunFam" id="2.60.40.10:FF:000020">
    <property type="entry name" value="Fibroblast growth factor receptor"/>
    <property type="match status" value="1"/>
</dbReference>
<dbReference type="InterPro" id="IPR013783">
    <property type="entry name" value="Ig-like_fold"/>
</dbReference>
<feature type="chain" id="PRO_5043820822" description="receptor protein-tyrosine kinase" evidence="20">
    <location>
        <begin position="29"/>
        <end position="456"/>
    </location>
</feature>
<comment type="subcellular location">
    <subcellularLocation>
        <location evidence="1">Membrane</location>
        <topology evidence="1">Single-pass membrane protein</topology>
    </subcellularLocation>
</comment>
<keyword evidence="3" id="KW-0597">Phosphoprotein</keyword>
<evidence type="ECO:0000256" key="18">
    <source>
        <dbReference type="SAM" id="MobiDB-lite"/>
    </source>
</evidence>
<evidence type="ECO:0000256" key="5">
    <source>
        <dbReference type="ARBA" id="ARBA00022692"/>
    </source>
</evidence>
<keyword evidence="12 19" id="KW-0472">Membrane</keyword>
<dbReference type="InterPro" id="IPR052615">
    <property type="entry name" value="FGFRL"/>
</dbReference>
<dbReference type="EC" id="2.7.10.1" evidence="2"/>
<dbReference type="Gene3D" id="2.60.40.10">
    <property type="entry name" value="Immunoglobulins"/>
    <property type="match status" value="3"/>
</dbReference>
<dbReference type="SMART" id="SM00408">
    <property type="entry name" value="IGc2"/>
    <property type="match status" value="3"/>
</dbReference>
<dbReference type="InterPro" id="IPR036179">
    <property type="entry name" value="Ig-like_dom_sf"/>
</dbReference>
<feature type="transmembrane region" description="Helical" evidence="19">
    <location>
        <begin position="352"/>
        <end position="376"/>
    </location>
</feature>
<feature type="domain" description="Ig-like" evidence="21">
    <location>
        <begin position="224"/>
        <end position="335"/>
    </location>
</feature>
<dbReference type="Pfam" id="PF13927">
    <property type="entry name" value="Ig_3"/>
    <property type="match status" value="1"/>
</dbReference>
<evidence type="ECO:0000256" key="4">
    <source>
        <dbReference type="ARBA" id="ARBA00022679"/>
    </source>
</evidence>
<proteinExistence type="predicted"/>
<organism evidence="22 23">
    <name type="scientific">Oedothorax gibbosus</name>
    <dbReference type="NCBI Taxonomy" id="931172"/>
    <lineage>
        <taxon>Eukaryota</taxon>
        <taxon>Metazoa</taxon>
        <taxon>Ecdysozoa</taxon>
        <taxon>Arthropoda</taxon>
        <taxon>Chelicerata</taxon>
        <taxon>Arachnida</taxon>
        <taxon>Araneae</taxon>
        <taxon>Araneomorphae</taxon>
        <taxon>Entelegynae</taxon>
        <taxon>Araneoidea</taxon>
        <taxon>Linyphiidae</taxon>
        <taxon>Erigoninae</taxon>
        <taxon>Oedothorax</taxon>
    </lineage>
</organism>
<dbReference type="AlphaFoldDB" id="A0AAV6V9E4"/>
<evidence type="ECO:0000256" key="14">
    <source>
        <dbReference type="ARBA" id="ARBA00023157"/>
    </source>
</evidence>
<dbReference type="Proteomes" id="UP000827092">
    <property type="component" value="Unassembled WGS sequence"/>
</dbReference>
<keyword evidence="9" id="KW-0418">Kinase</keyword>
<feature type="domain" description="Ig-like" evidence="21">
    <location>
        <begin position="127"/>
        <end position="215"/>
    </location>
</feature>
<comment type="caution">
    <text evidence="22">The sequence shown here is derived from an EMBL/GenBank/DDBJ whole genome shotgun (WGS) entry which is preliminary data.</text>
</comment>
<evidence type="ECO:0000256" key="10">
    <source>
        <dbReference type="ARBA" id="ARBA00022840"/>
    </source>
</evidence>